<accession>G0MPL8</accession>
<dbReference type="eggNOG" id="ENOG502TJPN">
    <property type="taxonomic scope" value="Eukaryota"/>
</dbReference>
<name>G0MPL8_CAEBE</name>
<dbReference type="Pfam" id="PF06542">
    <property type="entry name" value="PHA-1"/>
    <property type="match status" value="1"/>
</dbReference>
<dbReference type="InterPro" id="IPR009497">
    <property type="entry name" value="Regulator_protein_PHA-1"/>
</dbReference>
<organism evidence="2">
    <name type="scientific">Caenorhabditis brenneri</name>
    <name type="common">Nematode worm</name>
    <dbReference type="NCBI Taxonomy" id="135651"/>
    <lineage>
        <taxon>Eukaryota</taxon>
        <taxon>Metazoa</taxon>
        <taxon>Ecdysozoa</taxon>
        <taxon>Nematoda</taxon>
        <taxon>Chromadorea</taxon>
        <taxon>Rhabditida</taxon>
        <taxon>Rhabditina</taxon>
        <taxon>Rhabditomorpha</taxon>
        <taxon>Rhabditoidea</taxon>
        <taxon>Rhabditidae</taxon>
        <taxon>Peloderinae</taxon>
        <taxon>Caenorhabditis</taxon>
    </lineage>
</organism>
<protein>
    <submittedName>
        <fullName evidence="1">Uncharacterized protein</fullName>
    </submittedName>
</protein>
<dbReference type="HOGENOM" id="CLU_039877_0_0_1"/>
<dbReference type="Proteomes" id="UP000008068">
    <property type="component" value="Unassembled WGS sequence"/>
</dbReference>
<keyword evidence="2" id="KW-1185">Reference proteome</keyword>
<reference evidence="2" key="1">
    <citation type="submission" date="2011-07" db="EMBL/GenBank/DDBJ databases">
        <authorList>
            <consortium name="Caenorhabditis brenneri Sequencing and Analysis Consortium"/>
            <person name="Wilson R.K."/>
        </authorList>
    </citation>
    <scope>NUCLEOTIDE SEQUENCE [LARGE SCALE GENOMIC DNA]</scope>
    <source>
        <strain evidence="2">PB2801</strain>
    </source>
</reference>
<proteinExistence type="predicted"/>
<dbReference type="InParanoid" id="G0MPL8"/>
<dbReference type="AlphaFoldDB" id="G0MPL8"/>
<dbReference type="EMBL" id="GL379805">
    <property type="protein sequence ID" value="EGT39897.1"/>
    <property type="molecule type" value="Genomic_DNA"/>
</dbReference>
<dbReference type="OrthoDB" id="5909158at2759"/>
<evidence type="ECO:0000313" key="1">
    <source>
        <dbReference type="EMBL" id="EGT39897.1"/>
    </source>
</evidence>
<evidence type="ECO:0000313" key="2">
    <source>
        <dbReference type="Proteomes" id="UP000008068"/>
    </source>
</evidence>
<sequence>MEEEQSLVLKFPFSAVFNNLDIVEKILEGVTDDIRSNMELRLVNRMFRDAYHVNLRRTHRNLKIEYIKGRTYWHQNNGLKGEFITTDRIYINQCRFNISNLNNYFHLLDDIANVCVQSTQSKDDCLNAVSDLIPSNISCETLILKISEQRNEWINPGMDNEMQERLRRWPIADHQPMPREVIEVMLKQWNVQSVVLKFVYKHHRKEHAGEWTRKDLFTKLCFKDPYVIIKKSDPKFKIKEVLVDLTDSLECNVHLAKSHVYSVFPGYADLPSKIRRVFLNDKLKILFSHYRTDRYSKISSVVDSLMERIDAEAPRNLEVEIMNLYLSWKNDIDYFDELSKKEPDERPAVYNGFFISKLPNRINISHKTLSRKDQSLVQILKNEKQPFVKEEWVGRRFQLINEARNCIINWTMFENDHLLDKNRRVYI</sequence>
<gene>
    <name evidence="1" type="ORF">CAEBREN_03640</name>
</gene>